<gene>
    <name evidence="9" type="ORF">METZ01_LOCUS352259</name>
</gene>
<feature type="non-terminal residue" evidence="9">
    <location>
        <position position="278"/>
    </location>
</feature>
<dbReference type="InterPro" id="IPR029063">
    <property type="entry name" value="SAM-dependent_MTases_sf"/>
</dbReference>
<reference evidence="9" key="1">
    <citation type="submission" date="2018-05" db="EMBL/GenBank/DDBJ databases">
        <authorList>
            <person name="Lanie J.A."/>
            <person name="Ng W.-L."/>
            <person name="Kazmierczak K.M."/>
            <person name="Andrzejewski T.M."/>
            <person name="Davidsen T.M."/>
            <person name="Wayne K.J."/>
            <person name="Tettelin H."/>
            <person name="Glass J.I."/>
            <person name="Rusch D."/>
            <person name="Podicherti R."/>
            <person name="Tsui H.-C.T."/>
            <person name="Winkler M.E."/>
        </authorList>
    </citation>
    <scope>NUCLEOTIDE SEQUENCE</scope>
</reference>
<dbReference type="UniPathway" id="UPA00078"/>
<dbReference type="GO" id="GO:0032259">
    <property type="term" value="P:methylation"/>
    <property type="evidence" value="ECO:0007669"/>
    <property type="project" value="UniProtKB-KW"/>
</dbReference>
<dbReference type="PANTHER" id="PTHR13090:SF1">
    <property type="entry name" value="ARGININE-HYDROXYLASE NDUFAF5, MITOCHONDRIAL"/>
    <property type="match status" value="1"/>
</dbReference>
<feature type="domain" description="Methyltransferase type 11" evidence="8">
    <location>
        <begin position="56"/>
        <end position="153"/>
    </location>
</feature>
<evidence type="ECO:0000256" key="2">
    <source>
        <dbReference type="ARBA" id="ARBA00004746"/>
    </source>
</evidence>
<dbReference type="InterPro" id="IPR050602">
    <property type="entry name" value="Malonyl-ACP_OMT"/>
</dbReference>
<comment type="pathway">
    <text evidence="2">Cofactor biosynthesis; biotin biosynthesis.</text>
</comment>
<dbReference type="Gene3D" id="3.40.50.150">
    <property type="entry name" value="Vaccinia Virus protein VP39"/>
    <property type="match status" value="1"/>
</dbReference>
<organism evidence="9">
    <name type="scientific">marine metagenome</name>
    <dbReference type="NCBI Taxonomy" id="408172"/>
    <lineage>
        <taxon>unclassified sequences</taxon>
        <taxon>metagenomes</taxon>
        <taxon>ecological metagenomes</taxon>
    </lineage>
</organism>
<dbReference type="EMBL" id="UINC01123140">
    <property type="protein sequence ID" value="SVC99405.1"/>
    <property type="molecule type" value="Genomic_DNA"/>
</dbReference>
<dbReference type="CDD" id="cd02440">
    <property type="entry name" value="AdoMet_MTases"/>
    <property type="match status" value="1"/>
</dbReference>
<dbReference type="GO" id="GO:0102130">
    <property type="term" value="F:malonyl-CoA methyltransferase activity"/>
    <property type="evidence" value="ECO:0007669"/>
    <property type="project" value="UniProtKB-EC"/>
</dbReference>
<dbReference type="HAMAP" id="MF_00835">
    <property type="entry name" value="BioC"/>
    <property type="match status" value="1"/>
</dbReference>
<keyword evidence="4" id="KW-0489">Methyltransferase</keyword>
<sequence>MKEYNSNQYIKNLNNVRAAFEKAALHYDKYSILQRIVADRLNELLEQIKINPMTILDLGSGTGYGSKILHKKFTNSHIYQIDFSENMLKVSRKKSPVLFSRDHFICADINKLPFKEKHFDLIVSGLTLQWCNNLDVVFFEIRRLLKENGVFLFSSFGPDSLKELRDCWARADDYVHVNAFVDMHDIADALMRNGLTSPILNMEEIILTYHECRQFMKELKYIGAQNINNGRRKTLTGKKRLEKVFEYYESYRTDNTLPVTYEVIYGHAWQSVDIKKEQ</sequence>
<dbReference type="EC" id="2.1.1.197" evidence="3"/>
<evidence type="ECO:0000256" key="1">
    <source>
        <dbReference type="ARBA" id="ARBA00000852"/>
    </source>
</evidence>
<dbReference type="PANTHER" id="PTHR13090">
    <property type="entry name" value="ARGININE-HYDROXYLASE NDUFAF5, MITOCHONDRIAL"/>
    <property type="match status" value="1"/>
</dbReference>
<dbReference type="SUPFAM" id="SSF53335">
    <property type="entry name" value="S-adenosyl-L-methionine-dependent methyltransferases"/>
    <property type="match status" value="1"/>
</dbReference>
<dbReference type="InterPro" id="IPR011814">
    <property type="entry name" value="BioC"/>
</dbReference>
<dbReference type="NCBIfam" id="TIGR02072">
    <property type="entry name" value="BioC"/>
    <property type="match status" value="1"/>
</dbReference>
<evidence type="ECO:0000259" key="8">
    <source>
        <dbReference type="Pfam" id="PF08241"/>
    </source>
</evidence>
<evidence type="ECO:0000256" key="3">
    <source>
        <dbReference type="ARBA" id="ARBA00012327"/>
    </source>
</evidence>
<dbReference type="GO" id="GO:0010340">
    <property type="term" value="F:carboxyl-O-methyltransferase activity"/>
    <property type="evidence" value="ECO:0007669"/>
    <property type="project" value="InterPro"/>
</dbReference>
<dbReference type="Pfam" id="PF08241">
    <property type="entry name" value="Methyltransf_11"/>
    <property type="match status" value="1"/>
</dbReference>
<evidence type="ECO:0000313" key="9">
    <source>
        <dbReference type="EMBL" id="SVC99405.1"/>
    </source>
</evidence>
<name>A0A382RQH7_9ZZZZ</name>
<proteinExistence type="inferred from homology"/>
<protein>
    <recommendedName>
        <fullName evidence="3">malonyl-[acyl-carrier protein] O-methyltransferase</fullName>
        <ecNumber evidence="3">2.1.1.197</ecNumber>
    </recommendedName>
</protein>
<evidence type="ECO:0000256" key="6">
    <source>
        <dbReference type="ARBA" id="ARBA00022691"/>
    </source>
</evidence>
<dbReference type="GO" id="GO:0009102">
    <property type="term" value="P:biotin biosynthetic process"/>
    <property type="evidence" value="ECO:0007669"/>
    <property type="project" value="UniProtKB-UniPathway"/>
</dbReference>
<dbReference type="InterPro" id="IPR013216">
    <property type="entry name" value="Methyltransf_11"/>
</dbReference>
<dbReference type="GO" id="GO:0008757">
    <property type="term" value="F:S-adenosylmethionine-dependent methyltransferase activity"/>
    <property type="evidence" value="ECO:0007669"/>
    <property type="project" value="InterPro"/>
</dbReference>
<keyword evidence="5" id="KW-0808">Transferase</keyword>
<accession>A0A382RQH7</accession>
<comment type="catalytic activity">
    <reaction evidence="1">
        <text>malonyl-[ACP] + S-adenosyl-L-methionine = malonyl-[ACP] methyl ester + S-adenosyl-L-homocysteine</text>
        <dbReference type="Rhea" id="RHEA:17105"/>
        <dbReference type="Rhea" id="RHEA-COMP:9623"/>
        <dbReference type="Rhea" id="RHEA-COMP:9954"/>
        <dbReference type="ChEBI" id="CHEBI:57856"/>
        <dbReference type="ChEBI" id="CHEBI:59789"/>
        <dbReference type="ChEBI" id="CHEBI:78449"/>
        <dbReference type="ChEBI" id="CHEBI:78845"/>
        <dbReference type="EC" id="2.1.1.197"/>
    </reaction>
</comment>
<evidence type="ECO:0000256" key="4">
    <source>
        <dbReference type="ARBA" id="ARBA00022603"/>
    </source>
</evidence>
<evidence type="ECO:0000256" key="5">
    <source>
        <dbReference type="ARBA" id="ARBA00022679"/>
    </source>
</evidence>
<keyword evidence="7" id="KW-0093">Biotin biosynthesis</keyword>
<keyword evidence="6" id="KW-0949">S-adenosyl-L-methionine</keyword>
<dbReference type="AlphaFoldDB" id="A0A382RQH7"/>
<evidence type="ECO:0000256" key="7">
    <source>
        <dbReference type="ARBA" id="ARBA00022756"/>
    </source>
</evidence>